<feature type="transmembrane region" description="Helical" evidence="1">
    <location>
        <begin position="20"/>
        <end position="43"/>
    </location>
</feature>
<dbReference type="Proteomes" id="UP000181901">
    <property type="component" value="Unassembled WGS sequence"/>
</dbReference>
<evidence type="ECO:0000256" key="1">
    <source>
        <dbReference type="SAM" id="Phobius"/>
    </source>
</evidence>
<reference evidence="2 3" key="1">
    <citation type="submission" date="2015-09" db="EMBL/GenBank/DDBJ databases">
        <title>Genome of Desulfovibrio dechloracetivorans BerOc1, a mercury methylating strain isolated from highly hydrocarbons and metals contaminated coastal sediments.</title>
        <authorList>
            <person name="Goni Urriza M."/>
            <person name="Gassie C."/>
            <person name="Bouchez O."/>
            <person name="Klopp C."/>
            <person name="Ranchou-Peyruse A."/>
            <person name="Remy G."/>
        </authorList>
    </citation>
    <scope>NUCLEOTIDE SEQUENCE [LARGE SCALE GENOMIC DNA]</scope>
    <source>
        <strain evidence="2 3">BerOc1</strain>
    </source>
</reference>
<evidence type="ECO:0000313" key="3">
    <source>
        <dbReference type="Proteomes" id="UP000181901"/>
    </source>
</evidence>
<gene>
    <name evidence="2" type="ORF">BerOc1_02381</name>
</gene>
<feature type="transmembrane region" description="Helical" evidence="1">
    <location>
        <begin position="195"/>
        <end position="213"/>
    </location>
</feature>
<name>A0A1J5MXA2_9BACT</name>
<proteinExistence type="predicted"/>
<protein>
    <submittedName>
        <fullName evidence="2">Uncharacterized protein</fullName>
    </submittedName>
</protein>
<keyword evidence="1" id="KW-0812">Transmembrane</keyword>
<keyword evidence="3" id="KW-1185">Reference proteome</keyword>
<feature type="transmembrane region" description="Helical" evidence="1">
    <location>
        <begin position="117"/>
        <end position="142"/>
    </location>
</feature>
<dbReference type="OrthoDB" id="5191103at2"/>
<sequence>MPDEKQRCDLSGTPADKRCIFWLLAFFLAMALILPGGFVYSWISLQEAIEDAGASHLLNNVVATIGGDSLFAVKRVEVPAETKTTVGAPGAAAEDSTMPEAGAAKPDAVQVKASKKYILLISDSFAVLIVFISGAFGGFIHASRSFYYHVHKGDLQKSNAIELMLRPLTGGTLALIFYLVLRAGLSQSPSQPDESGGSIIFYTAVGAIVGMFTDQTVAKLKKIAEAILTSPEEPEKDKEKADATG</sequence>
<organism evidence="2 3">
    <name type="scientific">Pseudodesulfovibrio hydrargyri</name>
    <dbReference type="NCBI Taxonomy" id="2125990"/>
    <lineage>
        <taxon>Bacteria</taxon>
        <taxon>Pseudomonadati</taxon>
        <taxon>Thermodesulfobacteriota</taxon>
        <taxon>Desulfovibrionia</taxon>
        <taxon>Desulfovibrionales</taxon>
        <taxon>Desulfovibrionaceae</taxon>
    </lineage>
</organism>
<comment type="caution">
    <text evidence="2">The sequence shown here is derived from an EMBL/GenBank/DDBJ whole genome shotgun (WGS) entry which is preliminary data.</text>
</comment>
<accession>A0A1J5MXA2</accession>
<keyword evidence="1" id="KW-1133">Transmembrane helix</keyword>
<feature type="transmembrane region" description="Helical" evidence="1">
    <location>
        <begin position="163"/>
        <end position="183"/>
    </location>
</feature>
<evidence type="ECO:0000313" key="2">
    <source>
        <dbReference type="EMBL" id="OIQ50444.1"/>
    </source>
</evidence>
<keyword evidence="1" id="KW-0472">Membrane</keyword>
<dbReference type="AlphaFoldDB" id="A0A1J5MXA2"/>
<dbReference type="EMBL" id="LKAQ01000004">
    <property type="protein sequence ID" value="OIQ50444.1"/>
    <property type="molecule type" value="Genomic_DNA"/>
</dbReference>
<dbReference type="RefSeq" id="WP_071545885.1">
    <property type="nucleotide sequence ID" value="NZ_LKAQ01000004.1"/>
</dbReference>